<organism evidence="3 4">
    <name type="scientific">Brumimicrobium aurantiacum</name>
    <dbReference type="NCBI Taxonomy" id="1737063"/>
    <lineage>
        <taxon>Bacteria</taxon>
        <taxon>Pseudomonadati</taxon>
        <taxon>Bacteroidota</taxon>
        <taxon>Flavobacteriia</taxon>
        <taxon>Flavobacteriales</taxon>
        <taxon>Crocinitomicaceae</taxon>
        <taxon>Brumimicrobium</taxon>
    </lineage>
</organism>
<dbReference type="SUPFAM" id="SSF49299">
    <property type="entry name" value="PKD domain"/>
    <property type="match status" value="1"/>
</dbReference>
<proteinExistence type="predicted"/>
<dbReference type="OrthoDB" id="9765926at2"/>
<evidence type="ECO:0000259" key="2">
    <source>
        <dbReference type="PROSITE" id="PS50093"/>
    </source>
</evidence>
<dbReference type="CDD" id="cd00146">
    <property type="entry name" value="PKD"/>
    <property type="match status" value="1"/>
</dbReference>
<dbReference type="Proteomes" id="UP000257127">
    <property type="component" value="Unassembled WGS sequence"/>
</dbReference>
<keyword evidence="4" id="KW-1185">Reference proteome</keyword>
<dbReference type="SUPFAM" id="SSF48726">
    <property type="entry name" value="Immunoglobulin"/>
    <property type="match status" value="1"/>
</dbReference>
<evidence type="ECO:0000313" key="4">
    <source>
        <dbReference type="Proteomes" id="UP000257127"/>
    </source>
</evidence>
<gene>
    <name evidence="3" type="ORF">DXU93_08065</name>
</gene>
<name>A0A3E1EY28_9FLAO</name>
<dbReference type="NCBIfam" id="NF038133">
    <property type="entry name" value="choice_anch_L"/>
    <property type="match status" value="1"/>
</dbReference>
<evidence type="ECO:0000313" key="3">
    <source>
        <dbReference type="EMBL" id="RFC54373.1"/>
    </source>
</evidence>
<feature type="signal peptide" evidence="1">
    <location>
        <begin position="1"/>
        <end position="28"/>
    </location>
</feature>
<dbReference type="PROSITE" id="PS50093">
    <property type="entry name" value="PKD"/>
    <property type="match status" value="1"/>
</dbReference>
<dbReference type="InterPro" id="IPR026341">
    <property type="entry name" value="T9SS_type_B"/>
</dbReference>
<reference evidence="3 4" key="1">
    <citation type="submission" date="2018-08" db="EMBL/GenBank/DDBJ databases">
        <title>The draft genome squence of Brumimicrobium sp. N62.</title>
        <authorList>
            <person name="Du Z.-J."/>
            <person name="Luo H.-R."/>
        </authorList>
    </citation>
    <scope>NUCLEOTIDE SEQUENCE [LARGE SCALE GENOMIC DNA]</scope>
    <source>
        <strain evidence="3 4">N62</strain>
    </source>
</reference>
<dbReference type="InterPro" id="IPR013783">
    <property type="entry name" value="Ig-like_fold"/>
</dbReference>
<dbReference type="InterPro" id="IPR038081">
    <property type="entry name" value="CalX-like_sf"/>
</dbReference>
<dbReference type="InterPro" id="IPR036179">
    <property type="entry name" value="Ig-like_dom_sf"/>
</dbReference>
<accession>A0A3E1EY28</accession>
<comment type="caution">
    <text evidence="3">The sequence shown here is derived from an EMBL/GenBank/DDBJ whole genome shotgun (WGS) entry which is preliminary data.</text>
</comment>
<feature type="chain" id="PRO_5017743887" description="PKD domain-containing protein" evidence="1">
    <location>
        <begin position="29"/>
        <end position="917"/>
    </location>
</feature>
<sequence>MKNYTCLSTVVKLFSFLFAFLLSNSLMGQITLTNPNITPAYAVNDVLLGAGVTATNITYNGSPLDAQNPQASVIEFANTSPVFPLDSGVLLQTSGAPNIIDPDLSAITTNNVTNGTIIEFDFIPDGDSLSFNYIFSSVEYQGYTCSNYNDVFGFFISGPGISGPYTNNAKNIAVVPGTTNIPVGINSVNSGSPSFGGSAANCAAVDPNWTSNSVYFTQSYNTLFSNSSLPGFSSFNGSTVELTANTSVICGQTYHIKLAISNVMDTGFDSGVFLKAGSFASEPAFQLSASNLTSTFSDSVIVESCHTGTFCFDRTAAQNSNQAVVYFQTSGTATRGVDYNLTNTQNSGDSVVLGIGVNSVCLNVVPIDDGITEGPENVEIVAYSVNPCGDTTFSTGEIWIADSPVDLVPNAGNDTVICNGGQGTLNGASTISSNEILWTYSGPGNVTFTPDDQTLNADVAFDTPGQYIMYLTESNDSCNTQVMDSIIVDYEEVTLGVTNDTTICENGTATMVATGSGSSSFVYNWSHSSDLNGTQVITPTNQDTYSVFAESVLGCLTDTLDIEVDVLPEITLVTSDSSTICPGENIKITASASGGDGGPYNYVWTDDNGVTVGNGDLIDVSPSVTTTYTVEVTDGCESTPKSSTVEVVVAGLPDIVFDVVDGEICTPAEFVLFNQTADSLVNETYWNISNGMTFMDNDTIEVNIENQGTYDVQMVVVTPEGCVDSASVNEMLRVYPKPSADFTFFPMPATILNPNVTFQNESVNGYSYEWNFEEGDPIFATSVNPTSTFPNDKTGEYEVELITTSEHGCKDTSTNIVEVIPDVTIFAPNSFTPNGDELNPTWKPMIQGVDNMNVTIEIYNRWGEKVWESHDLNVGWDGTYGSGNIIVPAGVYVWKVKASNMINDDKYVWDGVLNVIK</sequence>
<dbReference type="EMBL" id="QURB01000004">
    <property type="protein sequence ID" value="RFC54373.1"/>
    <property type="molecule type" value="Genomic_DNA"/>
</dbReference>
<dbReference type="Gene3D" id="2.60.40.10">
    <property type="entry name" value="Immunoglobulins"/>
    <property type="match status" value="3"/>
</dbReference>
<protein>
    <recommendedName>
        <fullName evidence="2">PKD domain-containing protein</fullName>
    </recommendedName>
</protein>
<dbReference type="SUPFAM" id="SSF141072">
    <property type="entry name" value="CalX-like"/>
    <property type="match status" value="1"/>
</dbReference>
<dbReference type="InterPro" id="IPR035986">
    <property type="entry name" value="PKD_dom_sf"/>
</dbReference>
<keyword evidence="1" id="KW-0732">Signal</keyword>
<dbReference type="Gene3D" id="2.60.40.2030">
    <property type="match status" value="1"/>
</dbReference>
<dbReference type="RefSeq" id="WP_116880774.1">
    <property type="nucleotide sequence ID" value="NZ_QURB01000004.1"/>
</dbReference>
<dbReference type="InterPro" id="IPR000601">
    <property type="entry name" value="PKD_dom"/>
</dbReference>
<dbReference type="Pfam" id="PF13585">
    <property type="entry name" value="CHU_C"/>
    <property type="match status" value="1"/>
</dbReference>
<feature type="domain" description="PKD" evidence="2">
    <location>
        <begin position="760"/>
        <end position="819"/>
    </location>
</feature>
<evidence type="ECO:0000256" key="1">
    <source>
        <dbReference type="SAM" id="SignalP"/>
    </source>
</evidence>
<dbReference type="InterPro" id="IPR049804">
    <property type="entry name" value="Choice_anch_L"/>
</dbReference>
<dbReference type="NCBIfam" id="TIGR04131">
    <property type="entry name" value="Bac_Flav_CTERM"/>
    <property type="match status" value="1"/>
</dbReference>
<dbReference type="AlphaFoldDB" id="A0A3E1EY28"/>